<keyword evidence="5" id="KW-0560">Oxidoreductase</keyword>
<dbReference type="GO" id="GO:0016614">
    <property type="term" value="F:oxidoreductase activity, acting on CH-OH group of donors"/>
    <property type="evidence" value="ECO:0007669"/>
    <property type="project" value="InterPro"/>
</dbReference>
<dbReference type="Gene3D" id="3.50.50.60">
    <property type="entry name" value="FAD/NAD(P)-binding domain"/>
    <property type="match status" value="2"/>
</dbReference>
<accession>A0A6M4ISF1</accession>
<evidence type="ECO:0000256" key="2">
    <source>
        <dbReference type="ARBA" id="ARBA00010790"/>
    </source>
</evidence>
<dbReference type="SUPFAM" id="SSF54373">
    <property type="entry name" value="FAD-linked reductases, C-terminal domain"/>
    <property type="match status" value="1"/>
</dbReference>
<dbReference type="EMBL" id="CP053085">
    <property type="protein sequence ID" value="QJR37673.1"/>
    <property type="molecule type" value="Genomic_DNA"/>
</dbReference>
<evidence type="ECO:0000256" key="4">
    <source>
        <dbReference type="ARBA" id="ARBA00022827"/>
    </source>
</evidence>
<dbReference type="PRINTS" id="PR00411">
    <property type="entry name" value="PNDRDTASEI"/>
</dbReference>
<dbReference type="InterPro" id="IPR003953">
    <property type="entry name" value="FAD-dep_OxRdtase_2_FAD-bd"/>
</dbReference>
<feature type="domain" description="Glucose-methanol-choline oxidoreductase N-terminal" evidence="6">
    <location>
        <begin position="256"/>
        <end position="343"/>
    </location>
</feature>
<evidence type="ECO:0000256" key="5">
    <source>
        <dbReference type="ARBA" id="ARBA00023002"/>
    </source>
</evidence>
<reference evidence="9 10" key="1">
    <citation type="submission" date="2020-05" db="EMBL/GenBank/DDBJ databases">
        <title>Complete genome sequence of Gemmatimonas greenlandica TET16.</title>
        <authorList>
            <person name="Zeng Y."/>
        </authorList>
    </citation>
    <scope>NUCLEOTIDE SEQUENCE [LARGE SCALE GENOMIC DNA]</scope>
    <source>
        <strain evidence="9 10">TET16</strain>
    </source>
</reference>
<dbReference type="Pfam" id="PF00890">
    <property type="entry name" value="FAD_binding_2"/>
    <property type="match status" value="1"/>
</dbReference>
<dbReference type="Pfam" id="PF00732">
    <property type="entry name" value="GMC_oxred_N"/>
    <property type="match status" value="1"/>
</dbReference>
<sequence>MHPPPPARSGVFRVYSRRSKVAPQYDVIVVGSGAGGGMAAYQLSVQGLKVLLLEAGRDYDPVTETPMFQTPKDAPLRGSGNADKPFGFYDATVDGGWRVPGEPFTTAPGSQFSWWRSRMLGGRTNHWGRISLRMGPYDFKPKSRDGLGADWPMTYDTMAPYYDKTELLIGVYGGDDDLENTPRSSPGVLQPPPAARSYELLAKQACDPLKIPVIPAHRAVLTQRQDSARLPAKLHPGNALAQRVLRQSMNERMACFYATDCGRGCSIKANFQSTTVLLPPAMATGNVTLITDAMVREVTIDAQGKASGVHYIDKLTRVDHHVTAKVVVLAASACETSRIMLNSKSTMFPNGIANSSGVVGKYLMDTVGAGLSAQIPRLEGLPPVNEDGTAGIHMYMPWWKYGDQKAGKMSFARGYHIEFGGGRGMPGPGIFGGLESFTQGAYGKKFKEEARRYYGSFMYFDGRGEMIPNEDSYCEIDPVAVDQWGIPVLRFHWKWSEHEIQQAAHMHKTFAEIIDKMGGTVQGTVQTDGNKAIAAGGSIIHEVGTVRMGSDPKTSVLNEFGQSWDVKNLYVTDGATFVSNADKNPTLSILALAWRSCDHIVEELKRGNL</sequence>
<evidence type="ECO:0000259" key="6">
    <source>
        <dbReference type="Pfam" id="PF00732"/>
    </source>
</evidence>
<proteinExistence type="inferred from homology"/>
<gene>
    <name evidence="9" type="ORF">HKW67_20190</name>
</gene>
<evidence type="ECO:0000259" key="8">
    <source>
        <dbReference type="Pfam" id="PF05199"/>
    </source>
</evidence>
<evidence type="ECO:0000313" key="10">
    <source>
        <dbReference type="Proteomes" id="UP000500938"/>
    </source>
</evidence>
<dbReference type="AlphaFoldDB" id="A0A6M4ISF1"/>
<dbReference type="Proteomes" id="UP000500938">
    <property type="component" value="Chromosome"/>
</dbReference>
<evidence type="ECO:0000313" key="9">
    <source>
        <dbReference type="EMBL" id="QJR37673.1"/>
    </source>
</evidence>
<dbReference type="InterPro" id="IPR051473">
    <property type="entry name" value="P2Ox-like"/>
</dbReference>
<evidence type="ECO:0000256" key="1">
    <source>
        <dbReference type="ARBA" id="ARBA00001974"/>
    </source>
</evidence>
<dbReference type="KEGG" id="ggr:HKW67_20190"/>
<dbReference type="InterPro" id="IPR036188">
    <property type="entry name" value="FAD/NAD-bd_sf"/>
</dbReference>
<evidence type="ECO:0000256" key="3">
    <source>
        <dbReference type="ARBA" id="ARBA00022630"/>
    </source>
</evidence>
<name>A0A6M4ISF1_9BACT</name>
<feature type="domain" description="Glucose-methanol-choline oxidoreductase C-terminal" evidence="8">
    <location>
        <begin position="470"/>
        <end position="593"/>
    </location>
</feature>
<dbReference type="SUPFAM" id="SSF51905">
    <property type="entry name" value="FAD/NAD(P)-binding domain"/>
    <property type="match status" value="1"/>
</dbReference>
<dbReference type="InterPro" id="IPR007867">
    <property type="entry name" value="GMC_OxRtase_C"/>
</dbReference>
<keyword evidence="3" id="KW-0285">Flavoprotein</keyword>
<dbReference type="GO" id="GO:0050660">
    <property type="term" value="F:flavin adenine dinucleotide binding"/>
    <property type="evidence" value="ECO:0007669"/>
    <property type="project" value="InterPro"/>
</dbReference>
<feature type="domain" description="FAD-dependent oxidoreductase 2 FAD-binding" evidence="7">
    <location>
        <begin position="26"/>
        <end position="56"/>
    </location>
</feature>
<dbReference type="PANTHER" id="PTHR42784:SF1">
    <property type="entry name" value="PYRANOSE 2-OXIDASE"/>
    <property type="match status" value="1"/>
</dbReference>
<dbReference type="InterPro" id="IPR000172">
    <property type="entry name" value="GMC_OxRdtase_N"/>
</dbReference>
<protein>
    <submittedName>
        <fullName evidence="9">GMC family oxidoreductase</fullName>
    </submittedName>
</protein>
<organism evidence="9 10">
    <name type="scientific">Gemmatimonas groenlandica</name>
    <dbReference type="NCBI Taxonomy" id="2732249"/>
    <lineage>
        <taxon>Bacteria</taxon>
        <taxon>Pseudomonadati</taxon>
        <taxon>Gemmatimonadota</taxon>
        <taxon>Gemmatimonadia</taxon>
        <taxon>Gemmatimonadales</taxon>
        <taxon>Gemmatimonadaceae</taxon>
        <taxon>Gemmatimonas</taxon>
    </lineage>
</organism>
<comment type="similarity">
    <text evidence="2">Belongs to the GMC oxidoreductase family.</text>
</comment>
<evidence type="ECO:0000259" key="7">
    <source>
        <dbReference type="Pfam" id="PF00890"/>
    </source>
</evidence>
<comment type="cofactor">
    <cofactor evidence="1">
        <name>FAD</name>
        <dbReference type="ChEBI" id="CHEBI:57692"/>
    </cofactor>
</comment>
<dbReference type="PANTHER" id="PTHR42784">
    <property type="entry name" value="PYRANOSE 2-OXIDASE"/>
    <property type="match status" value="1"/>
</dbReference>
<keyword evidence="10" id="KW-1185">Reference proteome</keyword>
<keyword evidence="4" id="KW-0274">FAD</keyword>
<dbReference type="Pfam" id="PF05199">
    <property type="entry name" value="GMC_oxred_C"/>
    <property type="match status" value="1"/>
</dbReference>